<name>A0A6P1T3W0_9RHOB</name>
<dbReference type="GO" id="GO:0007165">
    <property type="term" value="P:signal transduction"/>
    <property type="evidence" value="ECO:0007669"/>
    <property type="project" value="UniProtKB-KW"/>
</dbReference>
<dbReference type="InterPro" id="IPR004089">
    <property type="entry name" value="MCPsignal_dom"/>
</dbReference>
<organism evidence="5 6">
    <name type="scientific">Algicella marina</name>
    <dbReference type="NCBI Taxonomy" id="2683284"/>
    <lineage>
        <taxon>Bacteria</taxon>
        <taxon>Pseudomonadati</taxon>
        <taxon>Pseudomonadota</taxon>
        <taxon>Alphaproteobacteria</taxon>
        <taxon>Rhodobacterales</taxon>
        <taxon>Paracoccaceae</taxon>
        <taxon>Algicella</taxon>
    </lineage>
</organism>
<protein>
    <recommendedName>
        <fullName evidence="4">Methyl-accepting transducer domain-containing protein</fullName>
    </recommendedName>
</protein>
<dbReference type="Gene3D" id="1.10.287.950">
    <property type="entry name" value="Methyl-accepting chemotaxis protein"/>
    <property type="match status" value="1"/>
</dbReference>
<dbReference type="GO" id="GO:0016020">
    <property type="term" value="C:membrane"/>
    <property type="evidence" value="ECO:0007669"/>
    <property type="project" value="InterPro"/>
</dbReference>
<dbReference type="RefSeq" id="WP_161862981.1">
    <property type="nucleotide sequence ID" value="NZ_CP046620.1"/>
</dbReference>
<keyword evidence="6" id="KW-1185">Reference proteome</keyword>
<keyword evidence="1" id="KW-0145">Chemotaxis</keyword>
<comment type="similarity">
    <text evidence="2">Belongs to the methyl-accepting chemotaxis (MCP) protein family.</text>
</comment>
<dbReference type="AlphaFoldDB" id="A0A6P1T3W0"/>
<dbReference type="Pfam" id="PF00015">
    <property type="entry name" value="MCPsignal"/>
    <property type="match status" value="1"/>
</dbReference>
<gene>
    <name evidence="5" type="ORF">GO499_15250</name>
</gene>
<proteinExistence type="inferred from homology"/>
<feature type="domain" description="Methyl-accepting transducer" evidence="4">
    <location>
        <begin position="159"/>
        <end position="220"/>
    </location>
</feature>
<dbReference type="KEGG" id="amaq:GO499_15250"/>
<reference evidence="5 6" key="1">
    <citation type="submission" date="2019-12" db="EMBL/GenBank/DDBJ databases">
        <title>Complete genome sequence of Algicella marina strain 9Alg 56(T) isolated from the red alga Tichocarpus crinitus.</title>
        <authorList>
            <person name="Kim S.-G."/>
            <person name="Nedashkovskaya O.I."/>
        </authorList>
    </citation>
    <scope>NUCLEOTIDE SEQUENCE [LARGE SCALE GENOMIC DNA]</scope>
    <source>
        <strain evidence="5 6">9Alg 56</strain>
    </source>
</reference>
<dbReference type="PRINTS" id="PR00260">
    <property type="entry name" value="CHEMTRNSDUCR"/>
</dbReference>
<dbReference type="Proteomes" id="UP000464495">
    <property type="component" value="Chromosome"/>
</dbReference>
<evidence type="ECO:0000313" key="5">
    <source>
        <dbReference type="EMBL" id="QHQ36435.1"/>
    </source>
</evidence>
<dbReference type="SUPFAM" id="SSF58104">
    <property type="entry name" value="Methyl-accepting chemotaxis protein (MCP) signaling domain"/>
    <property type="match status" value="1"/>
</dbReference>
<evidence type="ECO:0000256" key="3">
    <source>
        <dbReference type="PROSITE-ProRule" id="PRU00284"/>
    </source>
</evidence>
<dbReference type="PANTHER" id="PTHR43531:SF11">
    <property type="entry name" value="METHYL-ACCEPTING CHEMOTAXIS PROTEIN 3"/>
    <property type="match status" value="1"/>
</dbReference>
<dbReference type="InterPro" id="IPR051310">
    <property type="entry name" value="MCP_chemotaxis"/>
</dbReference>
<accession>A0A6P1T3W0</accession>
<dbReference type="EMBL" id="CP046620">
    <property type="protein sequence ID" value="QHQ36435.1"/>
    <property type="molecule type" value="Genomic_DNA"/>
</dbReference>
<keyword evidence="3" id="KW-0807">Transducer</keyword>
<evidence type="ECO:0000313" key="6">
    <source>
        <dbReference type="Proteomes" id="UP000464495"/>
    </source>
</evidence>
<dbReference type="InterPro" id="IPR004090">
    <property type="entry name" value="Chemotax_Me-accpt_rcpt"/>
</dbReference>
<dbReference type="PROSITE" id="PS50111">
    <property type="entry name" value="CHEMOTAXIS_TRANSDUC_2"/>
    <property type="match status" value="1"/>
</dbReference>
<sequence length="220" mass="23909">MAATASFVPENAFPQIKAVVGPVRSIVFEGLALLMSKPAAEFSDEDVARVENCSEVLRQASDMLDKDIPTHFGSGRMNWPAELKAAVASSARLISEVNSRLRTALDGAREGREISDSLRSLLTFTQTKMRPEVDTLFDMLTTYFNDHSRQTAADDRELIKSAMQQIDNISMSINLISLNASVEAARAGEAGKGFAVIAAEIQSLSSESKKAVDSIRQRLA</sequence>
<dbReference type="PANTHER" id="PTHR43531">
    <property type="entry name" value="PROTEIN ICFG"/>
    <property type="match status" value="1"/>
</dbReference>
<evidence type="ECO:0000259" key="4">
    <source>
        <dbReference type="PROSITE" id="PS50111"/>
    </source>
</evidence>
<evidence type="ECO:0000256" key="2">
    <source>
        <dbReference type="ARBA" id="ARBA00029447"/>
    </source>
</evidence>
<evidence type="ECO:0000256" key="1">
    <source>
        <dbReference type="ARBA" id="ARBA00022500"/>
    </source>
</evidence>
<dbReference type="GO" id="GO:0004888">
    <property type="term" value="F:transmembrane signaling receptor activity"/>
    <property type="evidence" value="ECO:0007669"/>
    <property type="project" value="InterPro"/>
</dbReference>
<dbReference type="GO" id="GO:0006935">
    <property type="term" value="P:chemotaxis"/>
    <property type="evidence" value="ECO:0007669"/>
    <property type="project" value="UniProtKB-KW"/>
</dbReference>